<reference evidence="4" key="1">
    <citation type="submission" date="2018-12" db="EMBL/GenBank/DDBJ databases">
        <title>Tengunoibacter tsumagoiensis gen. nov., sp. nov., Dictyobacter kobayashii sp. nov., D. alpinus sp. nov., and D. joshuensis sp. nov. and description of Dictyobacteraceae fam. nov. within the order Ktedonobacterales isolated from Tengu-no-mugimeshi.</title>
        <authorList>
            <person name="Wang C.M."/>
            <person name="Zheng Y."/>
            <person name="Sakai Y."/>
            <person name="Toyoda A."/>
            <person name="Minakuchi Y."/>
            <person name="Abe K."/>
            <person name="Yokota A."/>
            <person name="Yabe S."/>
        </authorList>
    </citation>
    <scope>NUCLEOTIDE SEQUENCE [LARGE SCALE GENOMIC DNA]</scope>
    <source>
        <strain evidence="4">Uno16</strain>
    </source>
</reference>
<feature type="compositionally biased region" description="Polar residues" evidence="1">
    <location>
        <begin position="32"/>
        <end position="42"/>
    </location>
</feature>
<feature type="transmembrane region" description="Helical" evidence="2">
    <location>
        <begin position="138"/>
        <end position="159"/>
    </location>
</feature>
<protein>
    <submittedName>
        <fullName evidence="3">Uncharacterized protein</fullName>
    </submittedName>
</protein>
<feature type="compositionally biased region" description="Basic and acidic residues" evidence="1">
    <location>
        <begin position="110"/>
        <end position="120"/>
    </location>
</feature>
<keyword evidence="4" id="KW-1185">Reference proteome</keyword>
<evidence type="ECO:0000256" key="2">
    <source>
        <dbReference type="SAM" id="Phobius"/>
    </source>
</evidence>
<dbReference type="OrthoDB" id="161755at2"/>
<feature type="region of interest" description="Disordered" evidence="1">
    <location>
        <begin position="1"/>
        <end position="129"/>
    </location>
</feature>
<evidence type="ECO:0000313" key="3">
    <source>
        <dbReference type="EMBL" id="GCE26239.1"/>
    </source>
</evidence>
<organism evidence="3 4">
    <name type="scientific">Dictyobacter alpinus</name>
    <dbReference type="NCBI Taxonomy" id="2014873"/>
    <lineage>
        <taxon>Bacteria</taxon>
        <taxon>Bacillati</taxon>
        <taxon>Chloroflexota</taxon>
        <taxon>Ktedonobacteria</taxon>
        <taxon>Ktedonobacterales</taxon>
        <taxon>Dictyobacteraceae</taxon>
        <taxon>Dictyobacter</taxon>
    </lineage>
</organism>
<evidence type="ECO:0000256" key="1">
    <source>
        <dbReference type="SAM" id="MobiDB-lite"/>
    </source>
</evidence>
<name>A0A402B4G1_9CHLR</name>
<sequence>MAKANKQGAGKNQQQQSISQMVGGTTPAPASRKSQQRNSNKGSRPVVGGTAVPGAKSTQPKQITESSNQQQQQYESYNRDMRRRMERMGYEEENDRAQNAQSQRKKRMDRLKQRRQEQLSRARRTLPGGKIDTSPRRVYWMIAGVAILVIAIIVAFAIWRSMGH</sequence>
<feature type="compositionally biased region" description="Low complexity" evidence="1">
    <location>
        <begin position="65"/>
        <end position="76"/>
    </location>
</feature>
<gene>
    <name evidence="3" type="ORF">KDA_17230</name>
</gene>
<keyword evidence="2" id="KW-1133">Transmembrane helix</keyword>
<dbReference type="RefSeq" id="WP_126626723.1">
    <property type="nucleotide sequence ID" value="NZ_BIFT01000001.1"/>
</dbReference>
<dbReference type="Proteomes" id="UP000287171">
    <property type="component" value="Unassembled WGS sequence"/>
</dbReference>
<proteinExistence type="predicted"/>
<feature type="compositionally biased region" description="Low complexity" evidence="1">
    <location>
        <begin position="1"/>
        <end position="16"/>
    </location>
</feature>
<dbReference type="EMBL" id="BIFT01000001">
    <property type="protein sequence ID" value="GCE26239.1"/>
    <property type="molecule type" value="Genomic_DNA"/>
</dbReference>
<keyword evidence="2" id="KW-0472">Membrane</keyword>
<comment type="caution">
    <text evidence="3">The sequence shown here is derived from an EMBL/GenBank/DDBJ whole genome shotgun (WGS) entry which is preliminary data.</text>
</comment>
<accession>A0A402B4G1</accession>
<dbReference type="AlphaFoldDB" id="A0A402B4G1"/>
<keyword evidence="2" id="KW-0812">Transmembrane</keyword>
<evidence type="ECO:0000313" key="4">
    <source>
        <dbReference type="Proteomes" id="UP000287171"/>
    </source>
</evidence>